<dbReference type="EMBL" id="BKAJ01000004">
    <property type="protein sequence ID" value="GEP53144.1"/>
    <property type="molecule type" value="Genomic_DNA"/>
</dbReference>
<dbReference type="Gene3D" id="1.10.510.10">
    <property type="entry name" value="Transferase(Phosphotransferase) domain 1"/>
    <property type="match status" value="1"/>
</dbReference>
<comment type="caution">
    <text evidence="1">The sequence shown here is derived from an EMBL/GenBank/DDBJ whole genome shotgun (WGS) entry which is preliminary data.</text>
</comment>
<dbReference type="GO" id="GO:0019748">
    <property type="term" value="P:secondary metabolic process"/>
    <property type="evidence" value="ECO:0007669"/>
    <property type="project" value="InterPro"/>
</dbReference>
<organism evidence="1 2">
    <name type="scientific">Reyranella soli</name>
    <dbReference type="NCBI Taxonomy" id="1230389"/>
    <lineage>
        <taxon>Bacteria</taxon>
        <taxon>Pseudomonadati</taxon>
        <taxon>Pseudomonadota</taxon>
        <taxon>Alphaproteobacteria</taxon>
        <taxon>Hyphomicrobiales</taxon>
        <taxon>Reyranellaceae</taxon>
        <taxon>Reyranella</taxon>
    </lineage>
</organism>
<dbReference type="InterPro" id="IPR006748">
    <property type="entry name" value="NH2Glyco/OHUrea_AB-resist_kin"/>
</dbReference>
<keyword evidence="1" id="KW-0808">Transferase</keyword>
<dbReference type="AlphaFoldDB" id="A0A512N2D0"/>
<dbReference type="InterPro" id="IPR011009">
    <property type="entry name" value="Kinase-like_dom_sf"/>
</dbReference>
<reference evidence="1 2" key="1">
    <citation type="submission" date="2019-07" db="EMBL/GenBank/DDBJ databases">
        <title>Whole genome shotgun sequence of Reyranella soli NBRC 108950.</title>
        <authorList>
            <person name="Hosoyama A."/>
            <person name="Uohara A."/>
            <person name="Ohji S."/>
            <person name="Ichikawa N."/>
        </authorList>
    </citation>
    <scope>NUCLEOTIDE SEQUENCE [LARGE SCALE GENOMIC DNA]</scope>
    <source>
        <strain evidence="1 2">NBRC 108950</strain>
    </source>
</reference>
<keyword evidence="2" id="KW-1185">Reference proteome</keyword>
<dbReference type="SUPFAM" id="SSF56112">
    <property type="entry name" value="Protein kinase-like (PK-like)"/>
    <property type="match status" value="1"/>
</dbReference>
<evidence type="ECO:0000313" key="1">
    <source>
        <dbReference type="EMBL" id="GEP53144.1"/>
    </source>
</evidence>
<name>A0A512N2D0_9HYPH</name>
<evidence type="ECO:0000313" key="2">
    <source>
        <dbReference type="Proteomes" id="UP000321058"/>
    </source>
</evidence>
<sequence>MHLARWDLVPDGEPIETPSSLLLPVRHNGVPAMLKIAREEEEGRGGALMAWWKGDGAAQILARHGEALLLERATGSRSLAAMVADGQDDEASRILCSVAARLHAPRAGQPPELVPLPRWFEALAPAARTHGGLLAQADSAAQALMADPHDVVVLHGDIHHGNVLDAGERGWVAIDPKGLFGERTFDFVNILRNPDAATTLAPGRFDRQLEVLVAAASLDRRRLLQWALAFAGLSAAWHLADGTAADLDLAVAALSLRQSPF</sequence>
<proteinExistence type="predicted"/>
<protein>
    <submittedName>
        <fullName evidence="1">Streptomycin 3''-phosphotransferase</fullName>
    </submittedName>
</protein>
<gene>
    <name evidence="1" type="primary">str</name>
    <name evidence="1" type="ORF">RSO01_03100</name>
</gene>
<dbReference type="GO" id="GO:0016773">
    <property type="term" value="F:phosphotransferase activity, alcohol group as acceptor"/>
    <property type="evidence" value="ECO:0007669"/>
    <property type="project" value="InterPro"/>
</dbReference>
<dbReference type="Pfam" id="PF04655">
    <property type="entry name" value="APH_6_hur"/>
    <property type="match status" value="1"/>
</dbReference>
<dbReference type="RefSeq" id="WP_218037208.1">
    <property type="nucleotide sequence ID" value="NZ_BKAJ01000004.1"/>
</dbReference>
<dbReference type="Proteomes" id="UP000321058">
    <property type="component" value="Unassembled WGS sequence"/>
</dbReference>
<accession>A0A512N2D0</accession>